<evidence type="ECO:0000313" key="13">
    <source>
        <dbReference type="Proteomes" id="UP000054359"/>
    </source>
</evidence>
<reference evidence="12 13" key="1">
    <citation type="submission" date="2013-11" db="EMBL/GenBank/DDBJ databases">
        <title>Genome sequencing of Stegodyphus mimosarum.</title>
        <authorList>
            <person name="Bechsgaard J."/>
        </authorList>
    </citation>
    <scope>NUCLEOTIDE SEQUENCE [LARGE SCALE GENOMIC DNA]</scope>
</reference>
<keyword evidence="5 10" id="KW-0276">Fatty acid metabolism</keyword>
<dbReference type="Proteomes" id="UP000054359">
    <property type="component" value="Unassembled WGS sequence"/>
</dbReference>
<gene>
    <name evidence="12" type="ORF">X975_11761</name>
</gene>
<dbReference type="PANTHER" id="PTHR11157:SF126">
    <property type="entry name" value="ELONGATION OF VERY LONG CHAIN FATTY ACIDS PROTEIN"/>
    <property type="match status" value="1"/>
</dbReference>
<accession>A0A087SWZ0</accession>
<dbReference type="OrthoDB" id="10259681at2759"/>
<dbReference type="GO" id="GO:0034625">
    <property type="term" value="P:fatty acid elongation, monounsaturated fatty acid"/>
    <property type="evidence" value="ECO:0007669"/>
    <property type="project" value="TreeGrafter"/>
</dbReference>
<evidence type="ECO:0000313" key="12">
    <source>
        <dbReference type="EMBL" id="KFM57379.1"/>
    </source>
</evidence>
<feature type="signal peptide" evidence="11">
    <location>
        <begin position="1"/>
        <end position="15"/>
    </location>
</feature>
<dbReference type="GO" id="GO:0034626">
    <property type="term" value="P:fatty acid elongation, polyunsaturated fatty acid"/>
    <property type="evidence" value="ECO:0007669"/>
    <property type="project" value="TreeGrafter"/>
</dbReference>
<keyword evidence="13" id="KW-1185">Reference proteome</keyword>
<keyword evidence="8 10" id="KW-0472">Membrane</keyword>
<feature type="chain" id="PRO_5012158447" description="Elongation of very long chain fatty acids protein" evidence="11">
    <location>
        <begin position="16"/>
        <end position="297"/>
    </location>
</feature>
<dbReference type="GO" id="GO:0019367">
    <property type="term" value="P:fatty acid elongation, saturated fatty acid"/>
    <property type="evidence" value="ECO:0007669"/>
    <property type="project" value="TreeGrafter"/>
</dbReference>
<evidence type="ECO:0000256" key="6">
    <source>
        <dbReference type="ARBA" id="ARBA00022989"/>
    </source>
</evidence>
<feature type="transmembrane region" description="Helical" evidence="10">
    <location>
        <begin position="189"/>
        <end position="209"/>
    </location>
</feature>
<dbReference type="GO" id="GO:0042761">
    <property type="term" value="P:very long-chain fatty acid biosynthetic process"/>
    <property type="evidence" value="ECO:0007669"/>
    <property type="project" value="TreeGrafter"/>
</dbReference>
<dbReference type="GO" id="GO:0030148">
    <property type="term" value="P:sphingolipid biosynthetic process"/>
    <property type="evidence" value="ECO:0007669"/>
    <property type="project" value="TreeGrafter"/>
</dbReference>
<feature type="transmembrane region" description="Helical" evidence="10">
    <location>
        <begin position="249"/>
        <end position="271"/>
    </location>
</feature>
<dbReference type="EC" id="2.3.1.199" evidence="10"/>
<keyword evidence="3 10" id="KW-0808">Transferase</keyword>
<keyword evidence="7 10" id="KW-0443">Lipid metabolism</keyword>
<dbReference type="PANTHER" id="PTHR11157">
    <property type="entry name" value="FATTY ACID ACYL TRANSFERASE-RELATED"/>
    <property type="match status" value="1"/>
</dbReference>
<evidence type="ECO:0000256" key="9">
    <source>
        <dbReference type="ARBA" id="ARBA00023160"/>
    </source>
</evidence>
<feature type="transmembrane region" description="Helical" evidence="10">
    <location>
        <begin position="79"/>
        <end position="99"/>
    </location>
</feature>
<comment type="catalytic activity">
    <reaction evidence="10">
        <text>a very-long-chain acyl-CoA + malonyl-CoA + H(+) = a very-long-chain 3-oxoacyl-CoA + CO2 + CoA</text>
        <dbReference type="Rhea" id="RHEA:32727"/>
        <dbReference type="ChEBI" id="CHEBI:15378"/>
        <dbReference type="ChEBI" id="CHEBI:16526"/>
        <dbReference type="ChEBI" id="CHEBI:57287"/>
        <dbReference type="ChEBI" id="CHEBI:57384"/>
        <dbReference type="ChEBI" id="CHEBI:90725"/>
        <dbReference type="ChEBI" id="CHEBI:90736"/>
        <dbReference type="EC" id="2.3.1.199"/>
    </reaction>
</comment>
<keyword evidence="9 10" id="KW-0275">Fatty acid biosynthesis</keyword>
<dbReference type="STRING" id="407821.A0A087SWZ0"/>
<dbReference type="GO" id="GO:0009922">
    <property type="term" value="F:fatty acid elongase activity"/>
    <property type="evidence" value="ECO:0007669"/>
    <property type="project" value="UniProtKB-EC"/>
</dbReference>
<comment type="similarity">
    <text evidence="10">Belongs to the ELO family.</text>
</comment>
<evidence type="ECO:0000256" key="5">
    <source>
        <dbReference type="ARBA" id="ARBA00022832"/>
    </source>
</evidence>
<evidence type="ECO:0000256" key="10">
    <source>
        <dbReference type="RuleBase" id="RU361115"/>
    </source>
</evidence>
<dbReference type="AlphaFoldDB" id="A0A087SWZ0"/>
<evidence type="ECO:0000256" key="7">
    <source>
        <dbReference type="ARBA" id="ARBA00023098"/>
    </source>
</evidence>
<dbReference type="InterPro" id="IPR002076">
    <property type="entry name" value="ELO_fam"/>
</dbReference>
<dbReference type="OMA" id="AEITWWF"/>
<keyword evidence="2 10" id="KW-0444">Lipid biosynthesis</keyword>
<feature type="transmembrane region" description="Helical" evidence="10">
    <location>
        <begin position="133"/>
        <end position="151"/>
    </location>
</feature>
<evidence type="ECO:0000256" key="1">
    <source>
        <dbReference type="ARBA" id="ARBA00004141"/>
    </source>
</evidence>
<keyword evidence="6 10" id="KW-1133">Transmembrane helix</keyword>
<evidence type="ECO:0000256" key="4">
    <source>
        <dbReference type="ARBA" id="ARBA00022692"/>
    </source>
</evidence>
<evidence type="ECO:0000256" key="8">
    <source>
        <dbReference type="ARBA" id="ARBA00023136"/>
    </source>
</evidence>
<dbReference type="GO" id="GO:0005789">
    <property type="term" value="C:endoplasmic reticulum membrane"/>
    <property type="evidence" value="ECO:0007669"/>
    <property type="project" value="TreeGrafter"/>
</dbReference>
<keyword evidence="11" id="KW-0732">Signal</keyword>
<evidence type="ECO:0000256" key="3">
    <source>
        <dbReference type="ARBA" id="ARBA00022679"/>
    </source>
</evidence>
<organism evidence="12 13">
    <name type="scientific">Stegodyphus mimosarum</name>
    <name type="common">African social velvet spider</name>
    <dbReference type="NCBI Taxonomy" id="407821"/>
    <lineage>
        <taxon>Eukaryota</taxon>
        <taxon>Metazoa</taxon>
        <taxon>Ecdysozoa</taxon>
        <taxon>Arthropoda</taxon>
        <taxon>Chelicerata</taxon>
        <taxon>Arachnida</taxon>
        <taxon>Araneae</taxon>
        <taxon>Araneomorphae</taxon>
        <taxon>Entelegynae</taxon>
        <taxon>Eresoidea</taxon>
        <taxon>Eresidae</taxon>
        <taxon>Stegodyphus</taxon>
    </lineage>
</organism>
<sequence length="297" mass="35453">MFFKILLYLATPISSKLVNFVQSLSDCYDDYLIKRTDPTVMNWALVSNDALNFFIIFCYVSFVLRIGPAIMKNREAYDLRWLMVPYNAALVIMNFYIFWEYAKVRWSGESEDTCTTLEFSDNPKTYRLAEITWWFYLTKYIELVDTVFFVLRKKERQLSKLHIIHHSTIPIVVWSMLRSEPGGYNSFFPLANSFVHVIMYTYYGVAAIGDHVKIHLWFKKYITMTQMLQFILVLYYMLSRPFYGCQISYRSLCINSFIAAFFFILFCNFYIHEYWLKQQCKLAEGNPENICEKRKCK</sequence>
<proteinExistence type="inferred from homology"/>
<protein>
    <recommendedName>
        <fullName evidence="10">Elongation of very long chain fatty acids protein</fullName>
        <ecNumber evidence="10">2.3.1.199</ecNumber>
    </recommendedName>
    <alternativeName>
        <fullName evidence="10">Very-long-chain 3-oxoacyl-CoA synthase</fullName>
    </alternativeName>
</protein>
<feature type="transmembrane region" description="Helical" evidence="10">
    <location>
        <begin position="158"/>
        <end position="177"/>
    </location>
</feature>
<comment type="subcellular location">
    <subcellularLocation>
        <location evidence="1">Membrane</location>
        <topology evidence="1">Multi-pass membrane protein</topology>
    </subcellularLocation>
</comment>
<feature type="transmembrane region" description="Helical" evidence="10">
    <location>
        <begin position="221"/>
        <end position="237"/>
    </location>
</feature>
<name>A0A087SWZ0_STEMI</name>
<dbReference type="Pfam" id="PF01151">
    <property type="entry name" value="ELO"/>
    <property type="match status" value="1"/>
</dbReference>
<dbReference type="EMBL" id="KK112336">
    <property type="protein sequence ID" value="KFM57379.1"/>
    <property type="molecule type" value="Genomic_DNA"/>
</dbReference>
<feature type="transmembrane region" description="Helical" evidence="10">
    <location>
        <begin position="50"/>
        <end position="67"/>
    </location>
</feature>
<evidence type="ECO:0000256" key="11">
    <source>
        <dbReference type="SAM" id="SignalP"/>
    </source>
</evidence>
<keyword evidence="4 10" id="KW-0812">Transmembrane</keyword>
<evidence type="ECO:0000256" key="2">
    <source>
        <dbReference type="ARBA" id="ARBA00022516"/>
    </source>
</evidence>
<feature type="non-terminal residue" evidence="12">
    <location>
        <position position="297"/>
    </location>
</feature>